<dbReference type="EMBL" id="HBNR01038713">
    <property type="protein sequence ID" value="CAE4596213.1"/>
    <property type="molecule type" value="Transcribed_RNA"/>
</dbReference>
<feature type="transmembrane region" description="Helical" evidence="2">
    <location>
        <begin position="64"/>
        <end position="85"/>
    </location>
</feature>
<dbReference type="AlphaFoldDB" id="A0A7S4QWK6"/>
<feature type="compositionally biased region" description="Low complexity" evidence="1">
    <location>
        <begin position="462"/>
        <end position="484"/>
    </location>
</feature>
<feature type="region of interest" description="Disordered" evidence="1">
    <location>
        <begin position="1"/>
        <end position="29"/>
    </location>
</feature>
<keyword evidence="2" id="KW-0812">Transmembrane</keyword>
<accession>A0A7S4QWK6</accession>
<protein>
    <submittedName>
        <fullName evidence="3">Uncharacterized protein</fullName>
    </submittedName>
</protein>
<feature type="transmembrane region" description="Helical" evidence="2">
    <location>
        <begin position="39"/>
        <end position="57"/>
    </location>
</feature>
<reference evidence="3" key="1">
    <citation type="submission" date="2021-01" db="EMBL/GenBank/DDBJ databases">
        <authorList>
            <person name="Corre E."/>
            <person name="Pelletier E."/>
            <person name="Niang G."/>
            <person name="Scheremetjew M."/>
            <person name="Finn R."/>
            <person name="Kale V."/>
            <person name="Holt S."/>
            <person name="Cochrane G."/>
            <person name="Meng A."/>
            <person name="Brown T."/>
            <person name="Cohen L."/>
        </authorList>
    </citation>
    <scope>NUCLEOTIDE SEQUENCE</scope>
    <source>
        <strain evidence="3">CCMP3105</strain>
    </source>
</reference>
<name>A0A7S4QWK6_9DINO</name>
<feature type="compositionally biased region" description="Polar residues" evidence="1">
    <location>
        <begin position="11"/>
        <end position="21"/>
    </location>
</feature>
<proteinExistence type="predicted"/>
<keyword evidence="2" id="KW-1133">Transmembrane helix</keyword>
<sequence>MCGVSAASGPQCGTGSAPSSRSPEKPRRAAIESLTATEAVWHIVVFGLFTSAYLVAASWARYSVVLSLAIVTALGVAAAGGAAAVPSVSKALRTEGLRSLRAAVAHGDPERIRAAIKHAQAVGVSAEEAAETEELRAAVFGKLHSALKDGDKRRVSVAVRCARAVDFRREELRVGLGVRASQPEVTLSASAPEKAAAEAPAADSLQADYCTGGSFATLTAVQPVRSLGLSPHEVAYAERVFSNGGGREQESRDAEVVVLYPRHTCSSPADVTKPEEVGSGPAAIRRAMASNLDAQAAAAVPTQPAAVPSAKLVARPRAGAAQPAATGAAPSLQKLHAAVEACSLVRMCEAIREAKVAGVSSDEIAFAEAMLEIESSRERQAALQALRRAVRRGDPGRLLAALRRAEASGVCAEELRAAEAALDGMETNTPPPPPSVLVSSRSEKMGGSGIGGARKKVTFADQGPAQAGGLRAPLAAAPQGRRGL</sequence>
<feature type="region of interest" description="Disordered" evidence="1">
    <location>
        <begin position="424"/>
        <end position="484"/>
    </location>
</feature>
<evidence type="ECO:0000256" key="2">
    <source>
        <dbReference type="SAM" id="Phobius"/>
    </source>
</evidence>
<evidence type="ECO:0000256" key="1">
    <source>
        <dbReference type="SAM" id="MobiDB-lite"/>
    </source>
</evidence>
<gene>
    <name evidence="3" type="ORF">AMON00008_LOCUS26762</name>
</gene>
<keyword evidence="2" id="KW-0472">Membrane</keyword>
<evidence type="ECO:0000313" key="3">
    <source>
        <dbReference type="EMBL" id="CAE4596213.1"/>
    </source>
</evidence>
<organism evidence="3">
    <name type="scientific">Alexandrium monilatum</name>
    <dbReference type="NCBI Taxonomy" id="311494"/>
    <lineage>
        <taxon>Eukaryota</taxon>
        <taxon>Sar</taxon>
        <taxon>Alveolata</taxon>
        <taxon>Dinophyceae</taxon>
        <taxon>Gonyaulacales</taxon>
        <taxon>Pyrocystaceae</taxon>
        <taxon>Alexandrium</taxon>
    </lineage>
</organism>